<dbReference type="PANTHER" id="PTHR30273:SF2">
    <property type="entry name" value="PROTEIN FECR"/>
    <property type="match status" value="1"/>
</dbReference>
<evidence type="ECO:0000313" key="5">
    <source>
        <dbReference type="Proteomes" id="UP000196536"/>
    </source>
</evidence>
<comment type="caution">
    <text evidence="4">The sequence shown here is derived from an EMBL/GenBank/DDBJ whole genome shotgun (WGS) entry which is preliminary data.</text>
</comment>
<dbReference type="PANTHER" id="PTHR30273">
    <property type="entry name" value="PERIPLASMIC SIGNAL SENSOR AND SIGMA FACTOR ACTIVATOR FECR-RELATED"/>
    <property type="match status" value="1"/>
</dbReference>
<dbReference type="Pfam" id="PF04773">
    <property type="entry name" value="FecR"/>
    <property type="match status" value="1"/>
</dbReference>
<dbReference type="InterPro" id="IPR006860">
    <property type="entry name" value="FecR"/>
</dbReference>
<sequence length="330" mass="38137">MQHSNQQHSSTSSDTELMEQVAEWLLKMDSAECTEQDRKDFQHWQQQNPKHAEMVQQMQATFQQFNPLRQQALSHQIVEQAVRQTREDEVFKPYKLLSIIFLVCLLGSFWYVSFTQHWFADQRNDYMSWNEQVLPDQSEIRISGQTAYNIKYNQQQRLIELLDGNILVDVAKDSTRPFMIQTRFSKIRALGTRFIVQHHDHATILTMLHSTTEVTATLADGQLQRRQVQAGQQVIIDAQGIHAVRDISIEMAETAWQKHMLAIDLMPLDQVLAILQSYDDRHFKYDAQALNDIEVTAMLPLDGSGLDLLQQSLAITVTQDVLGRTIISKK</sequence>
<organism evidence="4 5">
    <name type="scientific">Acinetobacter populi</name>
    <dbReference type="NCBI Taxonomy" id="1582270"/>
    <lineage>
        <taxon>Bacteria</taxon>
        <taxon>Pseudomonadati</taxon>
        <taxon>Pseudomonadota</taxon>
        <taxon>Gammaproteobacteria</taxon>
        <taxon>Moraxellales</taxon>
        <taxon>Moraxellaceae</taxon>
        <taxon>Acinetobacter</taxon>
    </lineage>
</organism>
<dbReference type="RefSeq" id="WP_087621697.1">
    <property type="nucleotide sequence ID" value="NZ_NEXX01000007.1"/>
</dbReference>
<dbReference type="Pfam" id="PF16220">
    <property type="entry name" value="DUF4880"/>
    <property type="match status" value="1"/>
</dbReference>
<dbReference type="PIRSF" id="PIRSF018266">
    <property type="entry name" value="FecR"/>
    <property type="match status" value="1"/>
</dbReference>
<dbReference type="GO" id="GO:0016989">
    <property type="term" value="F:sigma factor antagonist activity"/>
    <property type="evidence" value="ECO:0007669"/>
    <property type="project" value="TreeGrafter"/>
</dbReference>
<evidence type="ECO:0008006" key="6">
    <source>
        <dbReference type="Google" id="ProtNLM"/>
    </source>
</evidence>
<dbReference type="Proteomes" id="UP000196536">
    <property type="component" value="Unassembled WGS sequence"/>
</dbReference>
<feature type="domain" description="FecR N-terminal" evidence="3">
    <location>
        <begin position="19"/>
        <end position="60"/>
    </location>
</feature>
<feature type="domain" description="FecR protein" evidence="2">
    <location>
        <begin position="132"/>
        <end position="208"/>
    </location>
</feature>
<evidence type="ECO:0000313" key="4">
    <source>
        <dbReference type="EMBL" id="OUY05662.1"/>
    </source>
</evidence>
<keyword evidence="1" id="KW-1133">Transmembrane helix</keyword>
<evidence type="ECO:0000256" key="1">
    <source>
        <dbReference type="SAM" id="Phobius"/>
    </source>
</evidence>
<dbReference type="EMBL" id="NEXX01000007">
    <property type="protein sequence ID" value="OUY05662.1"/>
    <property type="molecule type" value="Genomic_DNA"/>
</dbReference>
<reference evidence="4 5" key="1">
    <citation type="submission" date="2017-05" db="EMBL/GenBank/DDBJ databases">
        <title>Acinetobacter populi ANC 5415 (= PBJ7), whole genome shotgun sequencing project.</title>
        <authorList>
            <person name="Nemec A."/>
            <person name="Radolfova-Krizova L."/>
        </authorList>
    </citation>
    <scope>NUCLEOTIDE SEQUENCE [LARGE SCALE GENOMIC DNA]</scope>
    <source>
        <strain evidence="4 5">PBJ7</strain>
    </source>
</reference>
<gene>
    <name evidence="4" type="ORF">CAP51_15635</name>
</gene>
<proteinExistence type="predicted"/>
<accession>A0A1Z9YTW4</accession>
<dbReference type="AlphaFoldDB" id="A0A1Z9YTW4"/>
<name>A0A1Z9YTW4_9GAMM</name>
<keyword evidence="1" id="KW-0472">Membrane</keyword>
<dbReference type="Gene3D" id="2.60.120.1440">
    <property type="match status" value="1"/>
</dbReference>
<dbReference type="InterPro" id="IPR012373">
    <property type="entry name" value="Ferrdict_sens_TM"/>
</dbReference>
<evidence type="ECO:0000259" key="2">
    <source>
        <dbReference type="Pfam" id="PF04773"/>
    </source>
</evidence>
<dbReference type="InterPro" id="IPR032623">
    <property type="entry name" value="FecR_N"/>
</dbReference>
<evidence type="ECO:0000259" key="3">
    <source>
        <dbReference type="Pfam" id="PF16220"/>
    </source>
</evidence>
<keyword evidence="1" id="KW-0812">Transmembrane</keyword>
<keyword evidence="5" id="KW-1185">Reference proteome</keyword>
<feature type="transmembrane region" description="Helical" evidence="1">
    <location>
        <begin position="96"/>
        <end position="114"/>
    </location>
</feature>
<protein>
    <recommendedName>
        <fullName evidence="6">FecR protein domain-containing protein</fullName>
    </recommendedName>
</protein>
<dbReference type="OrthoDB" id="1099576at2"/>